<dbReference type="KEGG" id="bvo:Pan97_33660"/>
<feature type="signal peptide" evidence="2">
    <location>
        <begin position="1"/>
        <end position="21"/>
    </location>
</feature>
<dbReference type="RefSeq" id="WP_144974350.1">
    <property type="nucleotide sequence ID" value="NZ_CP036289.1"/>
</dbReference>
<dbReference type="AlphaFoldDB" id="A0A518CAQ7"/>
<evidence type="ECO:0000256" key="1">
    <source>
        <dbReference type="SAM" id="MobiDB-lite"/>
    </source>
</evidence>
<dbReference type="OrthoDB" id="275291at2"/>
<dbReference type="Proteomes" id="UP000318626">
    <property type="component" value="Chromosome"/>
</dbReference>
<keyword evidence="4" id="KW-1185">Reference proteome</keyword>
<dbReference type="SUPFAM" id="SSF49373">
    <property type="entry name" value="Invasin/intimin cell-adhesion fragments"/>
    <property type="match status" value="1"/>
</dbReference>
<evidence type="ECO:0000256" key="2">
    <source>
        <dbReference type="SAM" id="SignalP"/>
    </source>
</evidence>
<feature type="region of interest" description="Disordered" evidence="1">
    <location>
        <begin position="90"/>
        <end position="135"/>
    </location>
</feature>
<name>A0A518CAQ7_9BACT</name>
<feature type="chain" id="PRO_5021820225" description="Carboxypeptidase regulatory-like domain-containing protein" evidence="2">
    <location>
        <begin position="22"/>
        <end position="135"/>
    </location>
</feature>
<keyword evidence="2" id="KW-0732">Signal</keyword>
<evidence type="ECO:0000313" key="4">
    <source>
        <dbReference type="Proteomes" id="UP000318626"/>
    </source>
</evidence>
<accession>A0A518CAQ7</accession>
<gene>
    <name evidence="3" type="ORF">Pan97_33660</name>
</gene>
<protein>
    <recommendedName>
        <fullName evidence="5">Carboxypeptidase regulatory-like domain-containing protein</fullName>
    </recommendedName>
</protein>
<reference evidence="4" key="1">
    <citation type="submission" date="2019-02" db="EMBL/GenBank/DDBJ databases">
        <title>Deep-cultivation of Planctomycetes and their phenomic and genomic characterization uncovers novel biology.</title>
        <authorList>
            <person name="Wiegand S."/>
            <person name="Jogler M."/>
            <person name="Boedeker C."/>
            <person name="Pinto D."/>
            <person name="Vollmers J."/>
            <person name="Rivas-Marin E."/>
            <person name="Kohn T."/>
            <person name="Peeters S.H."/>
            <person name="Heuer A."/>
            <person name="Rast P."/>
            <person name="Oberbeckmann S."/>
            <person name="Bunk B."/>
            <person name="Jeske O."/>
            <person name="Meyerdierks A."/>
            <person name="Storesund J.E."/>
            <person name="Kallscheuer N."/>
            <person name="Luecker S."/>
            <person name="Lage O.M."/>
            <person name="Pohl T."/>
            <person name="Merkel B.J."/>
            <person name="Hornburger P."/>
            <person name="Mueller R.-W."/>
            <person name="Bruemmer F."/>
            <person name="Labrenz M."/>
            <person name="Spormann A.M."/>
            <person name="Op den Camp H."/>
            <person name="Overmann J."/>
            <person name="Amann R."/>
            <person name="Jetten M.S.M."/>
            <person name="Mascher T."/>
            <person name="Medema M.H."/>
            <person name="Devos D.P."/>
            <person name="Kaster A.-K."/>
            <person name="Ovreas L."/>
            <person name="Rohde M."/>
            <person name="Galperin M.Y."/>
            <person name="Jogler C."/>
        </authorList>
    </citation>
    <scope>NUCLEOTIDE SEQUENCE [LARGE SCALE GENOMIC DNA]</scope>
    <source>
        <strain evidence="4">Pan97</strain>
    </source>
</reference>
<sequence length="135" mass="14071" precursor="true">MNKISIALCHCALVVSLFALVGCFGGPDVPVGKVTGVVTEGGKPLSGATVTFFPEGGRPSVGMTNDSGHYELLFTESVKGAMVGTHKVNISYGGPPPPGEASRERKVKRGLPPTSVDWPDPIEVTDSSNTIDFDL</sequence>
<feature type="compositionally biased region" description="Polar residues" evidence="1">
    <location>
        <begin position="125"/>
        <end position="135"/>
    </location>
</feature>
<dbReference type="PROSITE" id="PS51257">
    <property type="entry name" value="PROKAR_LIPOPROTEIN"/>
    <property type="match status" value="1"/>
</dbReference>
<dbReference type="InterPro" id="IPR008964">
    <property type="entry name" value="Invasin/intimin_cell_adhesion"/>
</dbReference>
<proteinExistence type="predicted"/>
<evidence type="ECO:0000313" key="3">
    <source>
        <dbReference type="EMBL" id="QDU76319.1"/>
    </source>
</evidence>
<evidence type="ECO:0008006" key="5">
    <source>
        <dbReference type="Google" id="ProtNLM"/>
    </source>
</evidence>
<organism evidence="3 4">
    <name type="scientific">Bremerella volcania</name>
    <dbReference type="NCBI Taxonomy" id="2527984"/>
    <lineage>
        <taxon>Bacteria</taxon>
        <taxon>Pseudomonadati</taxon>
        <taxon>Planctomycetota</taxon>
        <taxon>Planctomycetia</taxon>
        <taxon>Pirellulales</taxon>
        <taxon>Pirellulaceae</taxon>
        <taxon>Bremerella</taxon>
    </lineage>
</organism>
<dbReference type="EMBL" id="CP036289">
    <property type="protein sequence ID" value="QDU76319.1"/>
    <property type="molecule type" value="Genomic_DNA"/>
</dbReference>